<keyword evidence="4 5" id="KW-0378">Hydrolase</keyword>
<dbReference type="SUPFAM" id="SSF53098">
    <property type="entry name" value="Ribonuclease H-like"/>
    <property type="match status" value="1"/>
</dbReference>
<dbReference type="RefSeq" id="WP_013302355.1">
    <property type="nucleotide sequence ID" value="NZ_CP016817.1"/>
</dbReference>
<dbReference type="HAMAP" id="MF_00651">
    <property type="entry name" value="Nuclease_YqgF"/>
    <property type="match status" value="1"/>
</dbReference>
<evidence type="ECO:0000256" key="4">
    <source>
        <dbReference type="ARBA" id="ARBA00022801"/>
    </source>
</evidence>
<keyword evidence="3 5" id="KW-0540">Nuclease</keyword>
<evidence type="ECO:0000256" key="3">
    <source>
        <dbReference type="ARBA" id="ARBA00022722"/>
    </source>
</evidence>
<reference evidence="7 8" key="1">
    <citation type="submission" date="2018-07" db="EMBL/GenBank/DDBJ databases">
        <title>Genetic characterization of Mycoplasma hyopneumoniae, M. hyorhinis and M. flocculare isolates through whole genome sequencing analysis: comparative analysis of sequence types and putative genes involved in virulence.</title>
        <authorList>
            <person name="Fourour S."/>
            <person name="Lucas P."/>
            <person name="Touzain F."/>
            <person name="Tocqueville V."/>
            <person name="Kempf I."/>
            <person name="Marois-Crehan C."/>
        </authorList>
    </citation>
    <scope>NUCLEOTIDE SEQUENCE [LARGE SCALE GENOMIC DNA]</scope>
    <source>
        <strain evidence="7 8">MHR389</strain>
    </source>
</reference>
<dbReference type="InterPro" id="IPR037027">
    <property type="entry name" value="YqgF/RNaseH-like_dom_sf"/>
</dbReference>
<dbReference type="InterPro" id="IPR006641">
    <property type="entry name" value="YqgF/RNaseH-like_dom"/>
</dbReference>
<evidence type="ECO:0000256" key="2">
    <source>
        <dbReference type="ARBA" id="ARBA00022517"/>
    </source>
</evidence>
<dbReference type="Gene3D" id="3.30.420.140">
    <property type="entry name" value="YqgF/RNase H-like domain"/>
    <property type="match status" value="1"/>
</dbReference>
<keyword evidence="1 5" id="KW-0963">Cytoplasm</keyword>
<accession>A0ABD6IIB8</accession>
<dbReference type="Pfam" id="PF03652">
    <property type="entry name" value="RuvX"/>
    <property type="match status" value="1"/>
</dbReference>
<protein>
    <recommendedName>
        <fullName evidence="5">Putative pre-16S rRNA nuclease</fullName>
        <ecNumber evidence="5">3.1.-.-</ecNumber>
    </recommendedName>
</protein>
<name>A0ABD6IIB8_MESHY</name>
<dbReference type="GO" id="GO:0016788">
    <property type="term" value="F:hydrolase activity, acting on ester bonds"/>
    <property type="evidence" value="ECO:0007669"/>
    <property type="project" value="UniProtKB-UniRule"/>
</dbReference>
<evidence type="ECO:0000259" key="6">
    <source>
        <dbReference type="SMART" id="SM00732"/>
    </source>
</evidence>
<feature type="domain" description="YqgF/RNase H-like" evidence="6">
    <location>
        <begin position="2"/>
        <end position="104"/>
    </location>
</feature>
<comment type="subcellular location">
    <subcellularLocation>
        <location evidence="5">Cytoplasm</location>
    </subcellularLocation>
</comment>
<organism evidence="7 8">
    <name type="scientific">Mesomycoplasma hyorhinis</name>
    <name type="common">Mycoplasma hyorhinis</name>
    <dbReference type="NCBI Taxonomy" id="2100"/>
    <lineage>
        <taxon>Bacteria</taxon>
        <taxon>Bacillati</taxon>
        <taxon>Mycoplasmatota</taxon>
        <taxon>Mycoplasmoidales</taxon>
        <taxon>Metamycoplasmataceae</taxon>
        <taxon>Mesomycoplasma</taxon>
    </lineage>
</organism>
<dbReference type="InterPro" id="IPR005227">
    <property type="entry name" value="YqgF"/>
</dbReference>
<dbReference type="EMBL" id="QQQW01000002">
    <property type="protein sequence ID" value="MXR43452.1"/>
    <property type="molecule type" value="Genomic_DNA"/>
</dbReference>
<evidence type="ECO:0000313" key="8">
    <source>
        <dbReference type="Proteomes" id="UP001193384"/>
    </source>
</evidence>
<dbReference type="InterPro" id="IPR012337">
    <property type="entry name" value="RNaseH-like_sf"/>
</dbReference>
<dbReference type="PANTHER" id="PTHR33317:SF4">
    <property type="entry name" value="POLYNUCLEOTIDYL TRANSFERASE, RIBONUCLEASE H-LIKE SUPERFAMILY PROTEIN"/>
    <property type="match status" value="1"/>
</dbReference>
<dbReference type="NCBIfam" id="TIGR00250">
    <property type="entry name" value="RNAse_H_YqgF"/>
    <property type="match status" value="1"/>
</dbReference>
<dbReference type="GO" id="GO:0000967">
    <property type="term" value="P:rRNA 5'-end processing"/>
    <property type="evidence" value="ECO:0007669"/>
    <property type="project" value="UniProtKB-UniRule"/>
</dbReference>
<proteinExistence type="inferred from homology"/>
<comment type="similarity">
    <text evidence="5">Belongs to the YqgF HJR family.</text>
</comment>
<dbReference type="GeneID" id="93248701"/>
<dbReference type="EC" id="3.1.-.-" evidence="5"/>
<dbReference type="PANTHER" id="PTHR33317">
    <property type="entry name" value="POLYNUCLEOTIDYL TRANSFERASE, RIBONUCLEASE H-LIKE SUPERFAMILY PROTEIN"/>
    <property type="match status" value="1"/>
</dbReference>
<sequence>MKRIIALDLGSKSCGFAISDALRITSQPLENFQFKEHKLELVIEKLKDYFEKYEIELVLIGYPLSMQLNQTKSSKRVDYFVNLFKTHFDIPIKLVDERQTTKKAHSIMIEQGLSRQKRKKNKDKLAAQLILDDYLNQ</sequence>
<dbReference type="CDD" id="cd16964">
    <property type="entry name" value="YqgF"/>
    <property type="match status" value="1"/>
</dbReference>
<gene>
    <name evidence="7" type="ORF">DR101_00545</name>
</gene>
<dbReference type="SMART" id="SM00732">
    <property type="entry name" value="YqgFc"/>
    <property type="match status" value="1"/>
</dbReference>
<keyword evidence="2 5" id="KW-0690">Ribosome biogenesis</keyword>
<evidence type="ECO:0000256" key="1">
    <source>
        <dbReference type="ARBA" id="ARBA00022490"/>
    </source>
</evidence>
<evidence type="ECO:0000256" key="5">
    <source>
        <dbReference type="HAMAP-Rule" id="MF_00651"/>
    </source>
</evidence>
<dbReference type="GO" id="GO:0004518">
    <property type="term" value="F:nuclease activity"/>
    <property type="evidence" value="ECO:0007669"/>
    <property type="project" value="UniProtKB-KW"/>
</dbReference>
<comment type="function">
    <text evidence="5">Could be a nuclease involved in processing of the 5'-end of pre-16S rRNA.</text>
</comment>
<evidence type="ECO:0000313" key="7">
    <source>
        <dbReference type="EMBL" id="MXR43452.1"/>
    </source>
</evidence>
<dbReference type="AlphaFoldDB" id="A0ABD6IIB8"/>
<comment type="caution">
    <text evidence="7">The sequence shown here is derived from an EMBL/GenBank/DDBJ whole genome shotgun (WGS) entry which is preliminary data.</text>
</comment>
<dbReference type="Proteomes" id="UP001193384">
    <property type="component" value="Unassembled WGS sequence"/>
</dbReference>
<dbReference type="GO" id="GO:0005737">
    <property type="term" value="C:cytoplasm"/>
    <property type="evidence" value="ECO:0007669"/>
    <property type="project" value="UniProtKB-SubCell"/>
</dbReference>